<sequence>MTAAPWRIVSSSLIRAVAYDEASRELRVRFSSGSVYRYLAVPPDVAADLVDPPSGSSGRYFNDHVRDAFDFDEE</sequence>
<proteinExistence type="predicted"/>
<feature type="domain" description="KTSC" evidence="1">
    <location>
        <begin position="10"/>
        <end position="69"/>
    </location>
</feature>
<dbReference type="Pfam" id="PF13619">
    <property type="entry name" value="KTSC"/>
    <property type="match status" value="1"/>
</dbReference>
<dbReference type="EMBL" id="JAUQUB010000001">
    <property type="protein sequence ID" value="MDO7881674.1"/>
    <property type="molecule type" value="Genomic_DNA"/>
</dbReference>
<dbReference type="InterPro" id="IPR025309">
    <property type="entry name" value="KTSC_dom"/>
</dbReference>
<accession>A0ABT9BKX3</accession>
<keyword evidence="3" id="KW-1185">Reference proteome</keyword>
<evidence type="ECO:0000313" key="3">
    <source>
        <dbReference type="Proteomes" id="UP001241072"/>
    </source>
</evidence>
<name>A0ABT9BKX3_9MICO</name>
<evidence type="ECO:0000259" key="1">
    <source>
        <dbReference type="Pfam" id="PF13619"/>
    </source>
</evidence>
<organism evidence="2 3">
    <name type="scientific">Antiquaquibacter soli</name>
    <dbReference type="NCBI Taxonomy" id="3064523"/>
    <lineage>
        <taxon>Bacteria</taxon>
        <taxon>Bacillati</taxon>
        <taxon>Actinomycetota</taxon>
        <taxon>Actinomycetes</taxon>
        <taxon>Micrococcales</taxon>
        <taxon>Microbacteriaceae</taxon>
        <taxon>Antiquaquibacter</taxon>
    </lineage>
</organism>
<reference evidence="2 3" key="1">
    <citation type="submission" date="2023-07" db="EMBL/GenBank/DDBJ databases">
        <title>Protaetiibacter sp. nov WY-16 isolated from soil.</title>
        <authorList>
            <person name="Liu B."/>
            <person name="Wan Y."/>
        </authorList>
    </citation>
    <scope>NUCLEOTIDE SEQUENCE [LARGE SCALE GENOMIC DNA]</scope>
    <source>
        <strain evidence="2 3">WY-16</strain>
    </source>
</reference>
<evidence type="ECO:0000313" key="2">
    <source>
        <dbReference type="EMBL" id="MDO7881674.1"/>
    </source>
</evidence>
<comment type="caution">
    <text evidence="2">The sequence shown here is derived from an EMBL/GenBank/DDBJ whole genome shotgun (WGS) entry which is preliminary data.</text>
</comment>
<protein>
    <submittedName>
        <fullName evidence="2">KTSC domain-containing protein</fullName>
    </submittedName>
</protein>
<gene>
    <name evidence="2" type="ORF">Q5716_05460</name>
</gene>
<dbReference type="RefSeq" id="WP_305002081.1">
    <property type="nucleotide sequence ID" value="NZ_JAUQUB010000001.1"/>
</dbReference>
<dbReference type="Proteomes" id="UP001241072">
    <property type="component" value="Unassembled WGS sequence"/>
</dbReference>